<evidence type="ECO:0000256" key="1">
    <source>
        <dbReference type="SAM" id="Phobius"/>
    </source>
</evidence>
<keyword evidence="1" id="KW-0472">Membrane</keyword>
<accession>A0ABS7TDQ6</accession>
<keyword evidence="3" id="KW-1185">Reference proteome</keyword>
<keyword evidence="1" id="KW-0812">Transmembrane</keyword>
<organism evidence="2 3">
    <name type="scientific">Thermomonas beijingensis</name>
    <dbReference type="NCBI Taxonomy" id="2872701"/>
    <lineage>
        <taxon>Bacteria</taxon>
        <taxon>Pseudomonadati</taxon>
        <taxon>Pseudomonadota</taxon>
        <taxon>Gammaproteobacteria</taxon>
        <taxon>Lysobacterales</taxon>
        <taxon>Lysobacteraceae</taxon>
        <taxon>Thermomonas</taxon>
    </lineage>
</organism>
<sequence>MKQMQRGITMIGFLITLTFVIFFAYCGMKIGPMYMEFFSVKKALAGIASDPEAANASKDKIRMLLNKRFQIDYVSVVKPEMLKIENTEGGYNLVMDYERREELFANLDVVGKFHAEQALTRGAGASNN</sequence>
<dbReference type="Proteomes" id="UP001430290">
    <property type="component" value="Unassembled WGS sequence"/>
</dbReference>
<reference evidence="2" key="1">
    <citation type="submission" date="2021-09" db="EMBL/GenBank/DDBJ databases">
        <authorList>
            <person name="Wu T."/>
            <person name="Guo S.Z."/>
        </authorList>
    </citation>
    <scope>NUCLEOTIDE SEQUENCE</scope>
    <source>
        <strain evidence="2">RSS-23</strain>
    </source>
</reference>
<name>A0ABS7TDQ6_9GAMM</name>
<dbReference type="Pfam" id="PF16137">
    <property type="entry name" value="DUF4845"/>
    <property type="match status" value="1"/>
</dbReference>
<dbReference type="EMBL" id="JAIQDJ010000002">
    <property type="protein sequence ID" value="MBZ4185974.1"/>
    <property type="molecule type" value="Genomic_DNA"/>
</dbReference>
<evidence type="ECO:0000313" key="2">
    <source>
        <dbReference type="EMBL" id="MBZ4185974.1"/>
    </source>
</evidence>
<dbReference type="RefSeq" id="WP_223628044.1">
    <property type="nucleotide sequence ID" value="NZ_JAIQDJ010000002.1"/>
</dbReference>
<feature type="transmembrane region" description="Helical" evidence="1">
    <location>
        <begin position="7"/>
        <end position="25"/>
    </location>
</feature>
<protein>
    <submittedName>
        <fullName evidence="2">DUF4845 domain-containing protein</fullName>
    </submittedName>
</protein>
<dbReference type="InterPro" id="IPR032314">
    <property type="entry name" value="DUF4845"/>
</dbReference>
<comment type="caution">
    <text evidence="2">The sequence shown here is derived from an EMBL/GenBank/DDBJ whole genome shotgun (WGS) entry which is preliminary data.</text>
</comment>
<evidence type="ECO:0000313" key="3">
    <source>
        <dbReference type="Proteomes" id="UP001430290"/>
    </source>
</evidence>
<keyword evidence="1" id="KW-1133">Transmembrane helix</keyword>
<proteinExistence type="predicted"/>
<gene>
    <name evidence="2" type="ORF">K7B09_06475</name>
</gene>